<evidence type="ECO:0000256" key="3">
    <source>
        <dbReference type="ARBA" id="ARBA00007931"/>
    </source>
</evidence>
<dbReference type="OrthoDB" id="9800627at2"/>
<dbReference type="EMBL" id="LT629690">
    <property type="protein sequence ID" value="SDE88307.1"/>
    <property type="molecule type" value="Genomic_DNA"/>
</dbReference>
<evidence type="ECO:0000256" key="1">
    <source>
        <dbReference type="ARBA" id="ARBA00001947"/>
    </source>
</evidence>
<keyword evidence="6 13" id="KW-0812">Transmembrane</keyword>
<organism evidence="15 16">
    <name type="scientific">Terriglobus roseus</name>
    <dbReference type="NCBI Taxonomy" id="392734"/>
    <lineage>
        <taxon>Bacteria</taxon>
        <taxon>Pseudomonadati</taxon>
        <taxon>Acidobacteriota</taxon>
        <taxon>Terriglobia</taxon>
        <taxon>Terriglobales</taxon>
        <taxon>Acidobacteriaceae</taxon>
        <taxon>Terriglobus</taxon>
    </lineage>
</organism>
<evidence type="ECO:0000313" key="15">
    <source>
        <dbReference type="EMBL" id="SDE88307.1"/>
    </source>
</evidence>
<sequence length="234" mass="25948">MSQETALVLFEFVALIFAFTFHEFAHAWTASYFGDQTARMMGRVTLNPIKHLDPIGSVVLPLLSAFTHMPLLGWAKPTPVTTRNLRNIKRDDMLVTLAGPASNLLLAIASLILLLAIKHIFKTGTDAVFNAVDFRHGLVDASLSGTSVIYPLSLLLYCSVVINIVLAIFNLVPIPPLDGSRILRNFLPYNIQQSYDNMSGIIGIVAFLILIRTPILGWFYMPLLSIFDHLIVLL</sequence>
<dbReference type="PANTHER" id="PTHR35864">
    <property type="entry name" value="ZINC METALLOPROTEASE MJ0611-RELATED"/>
    <property type="match status" value="1"/>
</dbReference>
<dbReference type="InterPro" id="IPR044537">
    <property type="entry name" value="Rip2-like"/>
</dbReference>
<protein>
    <submittedName>
        <fullName evidence="15">Zn-dependent protease (Includes SpoIVFB)</fullName>
    </submittedName>
</protein>
<dbReference type="GO" id="GO:0046872">
    <property type="term" value="F:metal ion binding"/>
    <property type="evidence" value="ECO:0007669"/>
    <property type="project" value="UniProtKB-KW"/>
</dbReference>
<keyword evidence="4" id="KW-1003">Cell membrane</keyword>
<name>A0A1G7GJJ7_9BACT</name>
<comment type="cofactor">
    <cofactor evidence="1">
        <name>Zn(2+)</name>
        <dbReference type="ChEBI" id="CHEBI:29105"/>
    </cofactor>
</comment>
<keyword evidence="9" id="KW-0862">Zinc</keyword>
<feature type="domain" description="Peptidase M50" evidence="14">
    <location>
        <begin position="12"/>
        <end position="207"/>
    </location>
</feature>
<evidence type="ECO:0000256" key="5">
    <source>
        <dbReference type="ARBA" id="ARBA00022670"/>
    </source>
</evidence>
<accession>A0A1G7GJJ7</accession>
<feature type="transmembrane region" description="Helical" evidence="13">
    <location>
        <begin position="94"/>
        <end position="117"/>
    </location>
</feature>
<dbReference type="Pfam" id="PF02163">
    <property type="entry name" value="Peptidase_M50"/>
    <property type="match status" value="1"/>
</dbReference>
<dbReference type="Proteomes" id="UP000182427">
    <property type="component" value="Chromosome I"/>
</dbReference>
<dbReference type="InterPro" id="IPR052348">
    <property type="entry name" value="Metallopeptidase_M50B"/>
</dbReference>
<keyword evidence="10 13" id="KW-1133">Transmembrane helix</keyword>
<dbReference type="RefSeq" id="WP_083343943.1">
    <property type="nucleotide sequence ID" value="NZ_LT629690.1"/>
</dbReference>
<dbReference type="GO" id="GO:0005886">
    <property type="term" value="C:plasma membrane"/>
    <property type="evidence" value="ECO:0007669"/>
    <property type="project" value="UniProtKB-SubCell"/>
</dbReference>
<evidence type="ECO:0000256" key="10">
    <source>
        <dbReference type="ARBA" id="ARBA00022989"/>
    </source>
</evidence>
<feature type="transmembrane region" description="Helical" evidence="13">
    <location>
        <begin position="12"/>
        <end position="34"/>
    </location>
</feature>
<feature type="transmembrane region" description="Helical" evidence="13">
    <location>
        <begin position="154"/>
        <end position="177"/>
    </location>
</feature>
<dbReference type="InterPro" id="IPR008915">
    <property type="entry name" value="Peptidase_M50"/>
</dbReference>
<keyword evidence="5 15" id="KW-0645">Protease</keyword>
<feature type="transmembrane region" description="Helical" evidence="13">
    <location>
        <begin position="198"/>
        <end position="220"/>
    </location>
</feature>
<gene>
    <name evidence="15" type="ORF">SAMN05444167_0720</name>
</gene>
<keyword evidence="7" id="KW-0479">Metal-binding</keyword>
<proteinExistence type="inferred from homology"/>
<reference evidence="15 16" key="1">
    <citation type="submission" date="2016-10" db="EMBL/GenBank/DDBJ databases">
        <authorList>
            <person name="de Groot N.N."/>
        </authorList>
    </citation>
    <scope>NUCLEOTIDE SEQUENCE [LARGE SCALE GENOMIC DNA]</scope>
    <source>
        <strain evidence="15 16">GAS232</strain>
    </source>
</reference>
<dbReference type="CDD" id="cd06158">
    <property type="entry name" value="S2P-M50_like_1"/>
    <property type="match status" value="1"/>
</dbReference>
<evidence type="ECO:0000256" key="12">
    <source>
        <dbReference type="ARBA" id="ARBA00023136"/>
    </source>
</evidence>
<evidence type="ECO:0000256" key="2">
    <source>
        <dbReference type="ARBA" id="ARBA00004651"/>
    </source>
</evidence>
<comment type="similarity">
    <text evidence="3">Belongs to the peptidase M50B family.</text>
</comment>
<evidence type="ECO:0000259" key="14">
    <source>
        <dbReference type="Pfam" id="PF02163"/>
    </source>
</evidence>
<keyword evidence="8" id="KW-0378">Hydrolase</keyword>
<dbReference type="GO" id="GO:0008237">
    <property type="term" value="F:metallopeptidase activity"/>
    <property type="evidence" value="ECO:0007669"/>
    <property type="project" value="UniProtKB-KW"/>
</dbReference>
<keyword evidence="12 13" id="KW-0472">Membrane</keyword>
<comment type="subcellular location">
    <subcellularLocation>
        <location evidence="2">Cell membrane</location>
        <topology evidence="2">Multi-pass membrane protein</topology>
    </subcellularLocation>
</comment>
<evidence type="ECO:0000256" key="8">
    <source>
        <dbReference type="ARBA" id="ARBA00022801"/>
    </source>
</evidence>
<dbReference type="AlphaFoldDB" id="A0A1G7GJJ7"/>
<keyword evidence="11" id="KW-0482">Metalloprotease</keyword>
<evidence type="ECO:0000256" key="9">
    <source>
        <dbReference type="ARBA" id="ARBA00022833"/>
    </source>
</evidence>
<evidence type="ECO:0000256" key="11">
    <source>
        <dbReference type="ARBA" id="ARBA00023049"/>
    </source>
</evidence>
<dbReference type="GO" id="GO:0006508">
    <property type="term" value="P:proteolysis"/>
    <property type="evidence" value="ECO:0007669"/>
    <property type="project" value="UniProtKB-KW"/>
</dbReference>
<feature type="transmembrane region" description="Helical" evidence="13">
    <location>
        <begin position="54"/>
        <end position="74"/>
    </location>
</feature>
<evidence type="ECO:0000256" key="7">
    <source>
        <dbReference type="ARBA" id="ARBA00022723"/>
    </source>
</evidence>
<evidence type="ECO:0000256" key="6">
    <source>
        <dbReference type="ARBA" id="ARBA00022692"/>
    </source>
</evidence>
<evidence type="ECO:0000313" key="16">
    <source>
        <dbReference type="Proteomes" id="UP000182427"/>
    </source>
</evidence>
<dbReference type="PANTHER" id="PTHR35864:SF1">
    <property type="entry name" value="ZINC METALLOPROTEASE YWHC-RELATED"/>
    <property type="match status" value="1"/>
</dbReference>
<keyword evidence="16" id="KW-1185">Reference proteome</keyword>
<evidence type="ECO:0000256" key="13">
    <source>
        <dbReference type="SAM" id="Phobius"/>
    </source>
</evidence>
<evidence type="ECO:0000256" key="4">
    <source>
        <dbReference type="ARBA" id="ARBA00022475"/>
    </source>
</evidence>